<reference evidence="2 3" key="1">
    <citation type="submission" date="2018-07" db="EMBL/GenBank/DDBJ databases">
        <title>Leeuwenhoekiella genomics.</title>
        <authorList>
            <person name="Tahon G."/>
            <person name="Willems A."/>
        </authorList>
    </citation>
    <scope>NUCLEOTIDE SEQUENCE [LARGE SCALE GENOMIC DNA]</scope>
    <source>
        <strain evidence="2 3">LMG 1345</strain>
    </source>
</reference>
<protein>
    <submittedName>
        <fullName evidence="2">Relaxase/mobilization nuclease-like protein</fullName>
    </submittedName>
</protein>
<sequence length="266" mass="30513">MVSQANATKGSTEGIRYIMDDKGQAVELDRNMISGETPTEILAEFREIQSLKPSITKNTYSIYLSPDNVQKEFTKDQLQELGQEHLKELGLEKNQYLMTLHTSTGKPHIHFQVNRIGFDGQAHNDSNISKKAQESAEKLAKERGLLTAKDIRKMHKEKTKELRKEIHQAYNQSKSKATSFEEFARSMHNRGYNVELTKQRSGKIQGFRIVDRQSSQSFKASEIGKEVRYGKLEMSISENIQQKIKKEKEAQIELKPKRDRSPGLSR</sequence>
<proteinExistence type="predicted"/>
<evidence type="ECO:0000259" key="1">
    <source>
        <dbReference type="Pfam" id="PF03432"/>
    </source>
</evidence>
<dbReference type="RefSeq" id="WP_128759415.1">
    <property type="nucleotide sequence ID" value="NZ_QOVL01000037.1"/>
</dbReference>
<feature type="domain" description="MobA/VirD2-like nuclease" evidence="1">
    <location>
        <begin position="17"/>
        <end position="145"/>
    </location>
</feature>
<dbReference type="AlphaFoldDB" id="A0A4Q0P4K8"/>
<dbReference type="EMBL" id="QOVL01000037">
    <property type="protein sequence ID" value="RXG20519.1"/>
    <property type="molecule type" value="Genomic_DNA"/>
</dbReference>
<gene>
    <name evidence="2" type="ORF">DSL99_4110</name>
</gene>
<accession>A0A4Q0P4K8</accession>
<organism evidence="2 3">
    <name type="scientific">Leeuwenhoekiella marinoflava</name>
    <dbReference type="NCBI Taxonomy" id="988"/>
    <lineage>
        <taxon>Bacteria</taxon>
        <taxon>Pseudomonadati</taxon>
        <taxon>Bacteroidota</taxon>
        <taxon>Flavobacteriia</taxon>
        <taxon>Flavobacteriales</taxon>
        <taxon>Flavobacteriaceae</taxon>
        <taxon>Leeuwenhoekiella</taxon>
    </lineage>
</organism>
<evidence type="ECO:0000313" key="2">
    <source>
        <dbReference type="EMBL" id="RXG20519.1"/>
    </source>
</evidence>
<name>A0A4Q0P4K8_9FLAO</name>
<dbReference type="InterPro" id="IPR005094">
    <property type="entry name" value="Endonuclease_MobA/VirD2"/>
</dbReference>
<comment type="caution">
    <text evidence="2">The sequence shown here is derived from an EMBL/GenBank/DDBJ whole genome shotgun (WGS) entry which is preliminary data.</text>
</comment>
<dbReference type="Pfam" id="PF03432">
    <property type="entry name" value="Relaxase"/>
    <property type="match status" value="1"/>
</dbReference>
<dbReference type="Proteomes" id="UP000290608">
    <property type="component" value="Unassembled WGS sequence"/>
</dbReference>
<evidence type="ECO:0000313" key="3">
    <source>
        <dbReference type="Proteomes" id="UP000290608"/>
    </source>
</evidence>